<evidence type="ECO:0000313" key="4">
    <source>
        <dbReference type="EMBL" id="SLN76186.1"/>
    </source>
</evidence>
<dbReference type="PANTHER" id="PTHR20863">
    <property type="entry name" value="ACYL CARRIER PROTEIN"/>
    <property type="match status" value="1"/>
</dbReference>
<dbReference type="InterPro" id="IPR036736">
    <property type="entry name" value="ACP-like_sf"/>
</dbReference>
<accession>A0A1Y5TXW5</accession>
<dbReference type="OrthoDB" id="287644at2"/>
<dbReference type="GO" id="GO:0000036">
    <property type="term" value="F:acyl carrier activity"/>
    <property type="evidence" value="ECO:0007669"/>
    <property type="project" value="TreeGrafter"/>
</dbReference>
<keyword evidence="5" id="KW-1185">Reference proteome</keyword>
<dbReference type="Proteomes" id="UP000193200">
    <property type="component" value="Unassembled WGS sequence"/>
</dbReference>
<proteinExistence type="predicted"/>
<protein>
    <submittedName>
        <fullName evidence="4">Acyl carrier protein</fullName>
    </submittedName>
</protein>
<feature type="domain" description="Carrier" evidence="3">
    <location>
        <begin position="3"/>
        <end position="84"/>
    </location>
</feature>
<keyword evidence="2" id="KW-0597">Phosphoprotein</keyword>
<dbReference type="RefSeq" id="WP_139839816.1">
    <property type="nucleotide sequence ID" value="NZ_FWFR01000004.1"/>
</dbReference>
<organism evidence="4 5">
    <name type="scientific">Oceanibacterium hippocampi</name>
    <dbReference type="NCBI Taxonomy" id="745714"/>
    <lineage>
        <taxon>Bacteria</taxon>
        <taxon>Pseudomonadati</taxon>
        <taxon>Pseudomonadota</taxon>
        <taxon>Alphaproteobacteria</taxon>
        <taxon>Sneathiellales</taxon>
        <taxon>Sneathiellaceae</taxon>
        <taxon>Oceanibacterium</taxon>
    </lineage>
</organism>
<dbReference type="EMBL" id="FWFR01000004">
    <property type="protein sequence ID" value="SLN76186.1"/>
    <property type="molecule type" value="Genomic_DNA"/>
</dbReference>
<evidence type="ECO:0000259" key="3">
    <source>
        <dbReference type="PROSITE" id="PS50075"/>
    </source>
</evidence>
<dbReference type="AlphaFoldDB" id="A0A1Y5TXW5"/>
<dbReference type="SUPFAM" id="SSF47336">
    <property type="entry name" value="ACP-like"/>
    <property type="match status" value="1"/>
</dbReference>
<dbReference type="InterPro" id="IPR009081">
    <property type="entry name" value="PP-bd_ACP"/>
</dbReference>
<dbReference type="Pfam" id="PF00550">
    <property type="entry name" value="PP-binding"/>
    <property type="match status" value="1"/>
</dbReference>
<dbReference type="PROSITE" id="PS50075">
    <property type="entry name" value="CARRIER"/>
    <property type="match status" value="1"/>
</dbReference>
<dbReference type="Gene3D" id="1.10.1200.10">
    <property type="entry name" value="ACP-like"/>
    <property type="match status" value="1"/>
</dbReference>
<dbReference type="InParanoid" id="A0A1Y5TXW5"/>
<keyword evidence="1" id="KW-0596">Phosphopantetheine</keyword>
<sequence length="86" mass="9285">MTSSPENHRDALTGKVAELLERYNKTGIAVTADTDLSADLDIDSVSAMDLIMEIEDHFDIDIPVNMAADIRKVGDLVAVVEQQLGG</sequence>
<dbReference type="GO" id="GO:0000035">
    <property type="term" value="F:acyl binding"/>
    <property type="evidence" value="ECO:0007669"/>
    <property type="project" value="TreeGrafter"/>
</dbReference>
<evidence type="ECO:0000313" key="5">
    <source>
        <dbReference type="Proteomes" id="UP000193200"/>
    </source>
</evidence>
<dbReference type="InterPro" id="IPR003231">
    <property type="entry name" value="ACP"/>
</dbReference>
<name>A0A1Y5TXW5_9PROT</name>
<evidence type="ECO:0000256" key="1">
    <source>
        <dbReference type="ARBA" id="ARBA00022450"/>
    </source>
</evidence>
<gene>
    <name evidence="4" type="primary">acpP_2</name>
    <name evidence="4" type="ORF">OCH7691_04059</name>
</gene>
<reference evidence="4 5" key="1">
    <citation type="submission" date="2017-03" db="EMBL/GenBank/DDBJ databases">
        <authorList>
            <person name="Afonso C.L."/>
            <person name="Miller P.J."/>
            <person name="Scott M.A."/>
            <person name="Spackman E."/>
            <person name="Goraichik I."/>
            <person name="Dimitrov K.M."/>
            <person name="Suarez D.L."/>
            <person name="Swayne D.E."/>
        </authorList>
    </citation>
    <scope>NUCLEOTIDE SEQUENCE [LARGE SCALE GENOMIC DNA]</scope>
    <source>
        <strain evidence="4 5">CECT 7691</strain>
    </source>
</reference>
<dbReference type="PANTHER" id="PTHR20863:SF76">
    <property type="entry name" value="CARRIER DOMAIN-CONTAINING PROTEIN"/>
    <property type="match status" value="1"/>
</dbReference>
<evidence type="ECO:0000256" key="2">
    <source>
        <dbReference type="ARBA" id="ARBA00022553"/>
    </source>
</evidence>